<organism evidence="1 2">
    <name type="scientific">Halomonas koreensis</name>
    <dbReference type="NCBI Taxonomy" id="245385"/>
    <lineage>
        <taxon>Bacteria</taxon>
        <taxon>Pseudomonadati</taxon>
        <taxon>Pseudomonadota</taxon>
        <taxon>Gammaproteobacteria</taxon>
        <taxon>Oceanospirillales</taxon>
        <taxon>Halomonadaceae</taxon>
        <taxon>Halomonas</taxon>
    </lineage>
</organism>
<evidence type="ECO:0000313" key="1">
    <source>
        <dbReference type="EMBL" id="MDR5867303.1"/>
    </source>
</evidence>
<comment type="caution">
    <text evidence="1">The sequence shown here is derived from an EMBL/GenBank/DDBJ whole genome shotgun (WGS) entry which is preliminary data.</text>
</comment>
<protein>
    <recommendedName>
        <fullName evidence="3">SH3 domain-containing protein</fullName>
    </recommendedName>
</protein>
<name>A0ABU1G428_9GAMM</name>
<reference evidence="1 2" key="1">
    <citation type="submission" date="2023-04" db="EMBL/GenBank/DDBJ databases">
        <title>A long-awaited taxogenomic arrangement of the family Halomonadaceae.</title>
        <authorList>
            <person name="De La Haba R."/>
            <person name="Chuvochina M."/>
            <person name="Wittouck S."/>
            <person name="Arahal D.R."/>
            <person name="Sanchez-Porro C."/>
            <person name="Hugenholtz P."/>
            <person name="Ventosa A."/>
        </authorList>
    </citation>
    <scope>NUCLEOTIDE SEQUENCE [LARGE SCALE GENOMIC DNA]</scope>
    <source>
        <strain evidence="1 2">DSM 23530</strain>
    </source>
</reference>
<proteinExistence type="predicted"/>
<accession>A0ABU1G428</accession>
<evidence type="ECO:0008006" key="3">
    <source>
        <dbReference type="Google" id="ProtNLM"/>
    </source>
</evidence>
<gene>
    <name evidence="1" type="ORF">QC818_10925</name>
</gene>
<sequence>MPQLSLSRRTVLAPTPGLAVQSGKRKKAVFGQPGDVVKIKGESLHNGVRWFKATLYRGDRRVGSGYLISTALVGQAGASSVLGS</sequence>
<dbReference type="EMBL" id="JARWAK010000008">
    <property type="protein sequence ID" value="MDR5867303.1"/>
    <property type="molecule type" value="Genomic_DNA"/>
</dbReference>
<keyword evidence="2" id="KW-1185">Reference proteome</keyword>
<evidence type="ECO:0000313" key="2">
    <source>
        <dbReference type="Proteomes" id="UP001264519"/>
    </source>
</evidence>
<dbReference type="Proteomes" id="UP001264519">
    <property type="component" value="Unassembled WGS sequence"/>
</dbReference>
<dbReference type="RefSeq" id="WP_309652896.1">
    <property type="nucleotide sequence ID" value="NZ_JARWAK010000008.1"/>
</dbReference>